<dbReference type="PROSITE" id="PS50893">
    <property type="entry name" value="ABC_TRANSPORTER_2"/>
    <property type="match status" value="1"/>
</dbReference>
<evidence type="ECO:0000256" key="2">
    <source>
        <dbReference type="ARBA" id="ARBA00022592"/>
    </source>
</evidence>
<reference evidence="7" key="1">
    <citation type="journal article" date="2014" name="Int. J. Syst. Evol. Microbiol.">
        <title>Complete genome of a new Firmicutes species belonging to the dominant human colonic microbiota ('Ruminococcus bicirculans') reveals two chromosomes and a selective capacity to utilize plant glucans.</title>
        <authorList>
            <consortium name="NISC Comparative Sequencing Program"/>
            <person name="Wegmann U."/>
            <person name="Louis P."/>
            <person name="Goesmann A."/>
            <person name="Henrissat B."/>
            <person name="Duncan S.H."/>
            <person name="Flint H.J."/>
        </authorList>
    </citation>
    <scope>NUCLEOTIDE SEQUENCE</scope>
    <source>
        <strain evidence="7">VKM B-1499</strain>
    </source>
</reference>
<keyword evidence="8" id="KW-1185">Reference proteome</keyword>
<dbReference type="Gene3D" id="3.40.50.300">
    <property type="entry name" value="P-loop containing nucleotide triphosphate hydrolases"/>
    <property type="match status" value="1"/>
</dbReference>
<gene>
    <name evidence="7" type="primary">pstB</name>
    <name evidence="7" type="ORF">GCM10017620_05610</name>
</gene>
<dbReference type="EMBL" id="BSFD01000002">
    <property type="protein sequence ID" value="GLK47588.1"/>
    <property type="molecule type" value="Genomic_DNA"/>
</dbReference>
<reference evidence="7" key="2">
    <citation type="submission" date="2023-01" db="EMBL/GenBank/DDBJ databases">
        <authorList>
            <person name="Sun Q."/>
            <person name="Evtushenko L."/>
        </authorList>
    </citation>
    <scope>NUCLEOTIDE SEQUENCE</scope>
    <source>
        <strain evidence="7">VKM B-1499</strain>
    </source>
</reference>
<evidence type="ECO:0000313" key="8">
    <source>
        <dbReference type="Proteomes" id="UP001143509"/>
    </source>
</evidence>
<keyword evidence="1" id="KW-0813">Transport</keyword>
<dbReference type="InterPro" id="IPR027417">
    <property type="entry name" value="P-loop_NTPase"/>
</dbReference>
<dbReference type="CDD" id="cd03260">
    <property type="entry name" value="ABC_PstB_phosphate_transporter"/>
    <property type="match status" value="1"/>
</dbReference>
<feature type="region of interest" description="Disordered" evidence="5">
    <location>
        <begin position="1"/>
        <end position="60"/>
    </location>
</feature>
<dbReference type="NCBIfam" id="TIGR00972">
    <property type="entry name" value="3a0107s01c2"/>
    <property type="match status" value="1"/>
</dbReference>
<dbReference type="Pfam" id="PF00005">
    <property type="entry name" value="ABC_tran"/>
    <property type="match status" value="1"/>
</dbReference>
<organism evidence="7 8">
    <name type="scientific">Brevundimonas intermedia</name>
    <dbReference type="NCBI Taxonomy" id="74315"/>
    <lineage>
        <taxon>Bacteria</taxon>
        <taxon>Pseudomonadati</taxon>
        <taxon>Pseudomonadota</taxon>
        <taxon>Alphaproteobacteria</taxon>
        <taxon>Caulobacterales</taxon>
        <taxon>Caulobacteraceae</taxon>
        <taxon>Brevundimonas</taxon>
    </lineage>
</organism>
<dbReference type="PANTHER" id="PTHR43423:SF1">
    <property type="entry name" value="ABC TRANSPORTER I FAMILY MEMBER 17"/>
    <property type="match status" value="1"/>
</dbReference>
<protein>
    <submittedName>
        <fullName evidence="7">Phosphate import ATP-binding protein PstB</fullName>
    </submittedName>
</protein>
<dbReference type="SUPFAM" id="SSF52540">
    <property type="entry name" value="P-loop containing nucleoside triphosphate hydrolases"/>
    <property type="match status" value="1"/>
</dbReference>
<evidence type="ECO:0000256" key="5">
    <source>
        <dbReference type="SAM" id="MobiDB-lite"/>
    </source>
</evidence>
<feature type="compositionally biased region" description="Basic and acidic residues" evidence="5">
    <location>
        <begin position="41"/>
        <end position="50"/>
    </location>
</feature>
<evidence type="ECO:0000313" key="7">
    <source>
        <dbReference type="EMBL" id="GLK47588.1"/>
    </source>
</evidence>
<feature type="domain" description="ABC transporter" evidence="6">
    <location>
        <begin position="70"/>
        <end position="312"/>
    </location>
</feature>
<dbReference type="RefSeq" id="WP_271163957.1">
    <property type="nucleotide sequence ID" value="NZ_BSFD01000002.1"/>
</dbReference>
<keyword evidence="4 7" id="KW-0067">ATP-binding</keyword>
<keyword evidence="3" id="KW-0547">Nucleotide-binding</keyword>
<dbReference type="InterPro" id="IPR003593">
    <property type="entry name" value="AAA+_ATPase"/>
</dbReference>
<dbReference type="PANTHER" id="PTHR43423">
    <property type="entry name" value="ABC TRANSPORTER I FAMILY MEMBER 17"/>
    <property type="match status" value="1"/>
</dbReference>
<dbReference type="InterPro" id="IPR017871">
    <property type="entry name" value="ABC_transporter-like_CS"/>
</dbReference>
<sequence length="317" mass="34597">MKFRIFRSAEDQTGSGPVDPTETPRMGGQLLPEATATSKAKATEEPRAYEASDLPGPTVVDSPPVGPIKIAARDVSVFYEGKQALYDVSLDIPDKTVTALIGPSGCGKSTFLRTMNRMNDTISGAKVTGRIAMDGEDINDRSIDPVLLRARVGMVFQRPNPFPKSIYENVAYGPKIHGLVSAKSEMDGVVESALKRAGLWDEVADRLQSSAMGLSGGQQQRLVIARAIAVNPEVILMDEPCSALDPIATARIEELIDELRERFCIVIVTHSMAQAARVSQRTAFFHMGRLVETGDTEDIFQNPRERRTLDYITGRFG</sequence>
<evidence type="ECO:0000256" key="1">
    <source>
        <dbReference type="ARBA" id="ARBA00022448"/>
    </source>
</evidence>
<accession>A0ABQ5T5I9</accession>
<evidence type="ECO:0000256" key="4">
    <source>
        <dbReference type="ARBA" id="ARBA00022840"/>
    </source>
</evidence>
<dbReference type="SMART" id="SM00382">
    <property type="entry name" value="AAA"/>
    <property type="match status" value="1"/>
</dbReference>
<keyword evidence="2" id="KW-0592">Phosphate transport</keyword>
<name>A0ABQ5T5I9_9CAUL</name>
<proteinExistence type="predicted"/>
<dbReference type="GO" id="GO:0005524">
    <property type="term" value="F:ATP binding"/>
    <property type="evidence" value="ECO:0007669"/>
    <property type="project" value="UniProtKB-KW"/>
</dbReference>
<dbReference type="PROSITE" id="PS00211">
    <property type="entry name" value="ABC_TRANSPORTER_1"/>
    <property type="match status" value="1"/>
</dbReference>
<evidence type="ECO:0000256" key="3">
    <source>
        <dbReference type="ARBA" id="ARBA00022741"/>
    </source>
</evidence>
<dbReference type="InterPro" id="IPR005670">
    <property type="entry name" value="PstB-like"/>
</dbReference>
<comment type="caution">
    <text evidence="7">The sequence shown here is derived from an EMBL/GenBank/DDBJ whole genome shotgun (WGS) entry which is preliminary data.</text>
</comment>
<dbReference type="InterPro" id="IPR003439">
    <property type="entry name" value="ABC_transporter-like_ATP-bd"/>
</dbReference>
<dbReference type="Proteomes" id="UP001143509">
    <property type="component" value="Unassembled WGS sequence"/>
</dbReference>
<evidence type="ECO:0000259" key="6">
    <source>
        <dbReference type="PROSITE" id="PS50893"/>
    </source>
</evidence>